<dbReference type="InterPro" id="IPR029016">
    <property type="entry name" value="GAF-like_dom_sf"/>
</dbReference>
<dbReference type="GO" id="GO:0045892">
    <property type="term" value="P:negative regulation of DNA-templated transcription"/>
    <property type="evidence" value="ECO:0007669"/>
    <property type="project" value="TreeGrafter"/>
</dbReference>
<keyword evidence="2" id="KW-0238">DNA-binding</keyword>
<dbReference type="CDD" id="cd00090">
    <property type="entry name" value="HTH_ARSR"/>
    <property type="match status" value="1"/>
</dbReference>
<dbReference type="InterPro" id="IPR050707">
    <property type="entry name" value="HTH_MetabolicPath_Reg"/>
</dbReference>
<dbReference type="PROSITE" id="PS51077">
    <property type="entry name" value="HTH_ICLR"/>
    <property type="match status" value="1"/>
</dbReference>
<evidence type="ECO:0000313" key="6">
    <source>
        <dbReference type="EMBL" id="RQG94166.1"/>
    </source>
</evidence>
<dbReference type="RefSeq" id="WP_124195924.1">
    <property type="nucleotide sequence ID" value="NZ_REGA01000010.1"/>
</dbReference>
<evidence type="ECO:0000256" key="3">
    <source>
        <dbReference type="ARBA" id="ARBA00023163"/>
    </source>
</evidence>
<dbReference type="EMBL" id="REGA01000010">
    <property type="protein sequence ID" value="RQG94166.1"/>
    <property type="molecule type" value="Genomic_DNA"/>
</dbReference>
<proteinExistence type="predicted"/>
<feature type="domain" description="HTH iclR-type" evidence="4">
    <location>
        <begin position="10"/>
        <end position="69"/>
    </location>
</feature>
<gene>
    <name evidence="6" type="ORF">EA473_12365</name>
</gene>
<dbReference type="InterPro" id="IPR036388">
    <property type="entry name" value="WH-like_DNA-bd_sf"/>
</dbReference>
<dbReference type="Pfam" id="PF01614">
    <property type="entry name" value="IclR_C"/>
    <property type="match status" value="1"/>
</dbReference>
<dbReference type="Pfam" id="PF09339">
    <property type="entry name" value="HTH_IclR"/>
    <property type="match status" value="1"/>
</dbReference>
<dbReference type="GO" id="GO:0003677">
    <property type="term" value="F:DNA binding"/>
    <property type="evidence" value="ECO:0007669"/>
    <property type="project" value="UniProtKB-KW"/>
</dbReference>
<dbReference type="SMART" id="SM00346">
    <property type="entry name" value="HTH_ICLR"/>
    <property type="match status" value="1"/>
</dbReference>
<evidence type="ECO:0000313" key="7">
    <source>
        <dbReference type="Proteomes" id="UP000282323"/>
    </source>
</evidence>
<dbReference type="Proteomes" id="UP000282323">
    <property type="component" value="Unassembled WGS sequence"/>
</dbReference>
<evidence type="ECO:0000256" key="1">
    <source>
        <dbReference type="ARBA" id="ARBA00023015"/>
    </source>
</evidence>
<dbReference type="OrthoDB" id="14763at2157"/>
<dbReference type="SUPFAM" id="SSF46785">
    <property type="entry name" value="Winged helix' DNA-binding domain"/>
    <property type="match status" value="1"/>
</dbReference>
<keyword evidence="7" id="KW-1185">Reference proteome</keyword>
<feature type="domain" description="IclR-ED" evidence="5">
    <location>
        <begin position="70"/>
        <end position="254"/>
    </location>
</feature>
<evidence type="ECO:0000259" key="4">
    <source>
        <dbReference type="PROSITE" id="PS51077"/>
    </source>
</evidence>
<accession>A0A3N6MJ65</accession>
<dbReference type="InterPro" id="IPR005471">
    <property type="entry name" value="Tscrpt_reg_IclR_N"/>
</dbReference>
<dbReference type="InterPro" id="IPR014757">
    <property type="entry name" value="Tscrpt_reg_IclR_C"/>
</dbReference>
<name>A0A3N6MJ65_NATCH</name>
<organism evidence="6 7">
    <name type="scientific">Natrarchaeobius chitinivorans</name>
    <dbReference type="NCBI Taxonomy" id="1679083"/>
    <lineage>
        <taxon>Archaea</taxon>
        <taxon>Methanobacteriati</taxon>
        <taxon>Methanobacteriota</taxon>
        <taxon>Stenosarchaea group</taxon>
        <taxon>Halobacteria</taxon>
        <taxon>Halobacteriales</taxon>
        <taxon>Natrialbaceae</taxon>
        <taxon>Natrarchaeobius</taxon>
    </lineage>
</organism>
<dbReference type="PANTHER" id="PTHR30136">
    <property type="entry name" value="HELIX-TURN-HELIX TRANSCRIPTIONAL REGULATOR, ICLR FAMILY"/>
    <property type="match status" value="1"/>
</dbReference>
<evidence type="ECO:0000256" key="2">
    <source>
        <dbReference type="ARBA" id="ARBA00023125"/>
    </source>
</evidence>
<dbReference type="Gene3D" id="3.30.450.40">
    <property type="match status" value="1"/>
</dbReference>
<sequence>MDHDAPTRPVKTVQTAFEIVLTLRDLTEATVTELASELDLAKSTVHRHLMTLTEQGWVVRDGAQYRVGLRFLDVGIATRNANPIYRYTCDRVADLAEKTGEKAWCIVEQNGRGVHLYGESGTSPVQTYARPGQLTYLHQHAAGKSILANRPREEVERIIEVHGLPEITDQTITDPDELFEELEKTRRRGVAFNEEESVVGLNAVGAAITDQSGYALGAISISAPVARLQPEEMESDIAELLIETVNEIEINMEYAGGQDEYPLE</sequence>
<keyword evidence="1" id="KW-0805">Transcription regulation</keyword>
<evidence type="ECO:0000259" key="5">
    <source>
        <dbReference type="PROSITE" id="PS51078"/>
    </source>
</evidence>
<dbReference type="Gene3D" id="1.10.10.10">
    <property type="entry name" value="Winged helix-like DNA-binding domain superfamily/Winged helix DNA-binding domain"/>
    <property type="match status" value="1"/>
</dbReference>
<comment type="caution">
    <text evidence="6">The sequence shown here is derived from an EMBL/GenBank/DDBJ whole genome shotgun (WGS) entry which is preliminary data.</text>
</comment>
<protein>
    <submittedName>
        <fullName evidence="6">IclR family transcriptional regulator</fullName>
    </submittedName>
</protein>
<keyword evidence="3" id="KW-0804">Transcription</keyword>
<dbReference type="InterPro" id="IPR011991">
    <property type="entry name" value="ArsR-like_HTH"/>
</dbReference>
<dbReference type="PANTHER" id="PTHR30136:SF35">
    <property type="entry name" value="HTH-TYPE TRANSCRIPTIONAL REGULATOR RV1719"/>
    <property type="match status" value="1"/>
</dbReference>
<dbReference type="AlphaFoldDB" id="A0A3N6MJ65"/>
<dbReference type="GO" id="GO:0003700">
    <property type="term" value="F:DNA-binding transcription factor activity"/>
    <property type="evidence" value="ECO:0007669"/>
    <property type="project" value="TreeGrafter"/>
</dbReference>
<dbReference type="PROSITE" id="PS51078">
    <property type="entry name" value="ICLR_ED"/>
    <property type="match status" value="1"/>
</dbReference>
<reference evidence="6 7" key="1">
    <citation type="submission" date="2018-10" db="EMBL/GenBank/DDBJ databases">
        <title>Natrarchaeobius chitinivorans gen. nov., sp. nov., and Natrarchaeobius haloalkaliphilus sp. nov., alkaliphilic, chitin-utilizing haloarchaea from hypersaline alkaline lakes.</title>
        <authorList>
            <person name="Sorokin D.Y."/>
            <person name="Elcheninov A.G."/>
            <person name="Kostrikina N.A."/>
            <person name="Bale N.J."/>
            <person name="Sinninghe Damste J.S."/>
            <person name="Khijniak T.V."/>
            <person name="Kublanov I.V."/>
            <person name="Toshchakov S.V."/>
        </authorList>
    </citation>
    <scope>NUCLEOTIDE SEQUENCE [LARGE SCALE GENOMIC DNA]</scope>
    <source>
        <strain evidence="6 7">AArcht4T</strain>
    </source>
</reference>
<dbReference type="InterPro" id="IPR036390">
    <property type="entry name" value="WH_DNA-bd_sf"/>
</dbReference>
<dbReference type="SUPFAM" id="SSF55781">
    <property type="entry name" value="GAF domain-like"/>
    <property type="match status" value="1"/>
</dbReference>